<feature type="signal peptide" evidence="1">
    <location>
        <begin position="1"/>
        <end position="15"/>
    </location>
</feature>
<protein>
    <submittedName>
        <fullName evidence="2">Uncharacterized protein</fullName>
    </submittedName>
</protein>
<gene>
    <name evidence="2" type="ORF">QTG54_005009</name>
</gene>
<evidence type="ECO:0000256" key="1">
    <source>
        <dbReference type="SAM" id="SignalP"/>
    </source>
</evidence>
<comment type="caution">
    <text evidence="2">The sequence shown here is derived from an EMBL/GenBank/DDBJ whole genome shotgun (WGS) entry which is preliminary data.</text>
</comment>
<proteinExistence type="predicted"/>
<organism evidence="2 3">
    <name type="scientific">Skeletonema marinoi</name>
    <dbReference type="NCBI Taxonomy" id="267567"/>
    <lineage>
        <taxon>Eukaryota</taxon>
        <taxon>Sar</taxon>
        <taxon>Stramenopiles</taxon>
        <taxon>Ochrophyta</taxon>
        <taxon>Bacillariophyta</taxon>
        <taxon>Coscinodiscophyceae</taxon>
        <taxon>Thalassiosirophycidae</taxon>
        <taxon>Thalassiosirales</taxon>
        <taxon>Skeletonemataceae</taxon>
        <taxon>Skeletonema</taxon>
        <taxon>Skeletonema marinoi-dohrnii complex</taxon>
    </lineage>
</organism>
<feature type="chain" id="PRO_5042070265" evidence="1">
    <location>
        <begin position="16"/>
        <end position="168"/>
    </location>
</feature>
<evidence type="ECO:0000313" key="3">
    <source>
        <dbReference type="Proteomes" id="UP001224775"/>
    </source>
</evidence>
<dbReference type="EMBL" id="JATAAI010000007">
    <property type="protein sequence ID" value="KAK1744476.1"/>
    <property type="molecule type" value="Genomic_DNA"/>
</dbReference>
<accession>A0AAD9DE98</accession>
<keyword evidence="1" id="KW-0732">Signal</keyword>
<keyword evidence="3" id="KW-1185">Reference proteome</keyword>
<name>A0AAD9DE98_9STRA</name>
<evidence type="ECO:0000313" key="2">
    <source>
        <dbReference type="EMBL" id="KAK1744476.1"/>
    </source>
</evidence>
<dbReference type="Proteomes" id="UP001224775">
    <property type="component" value="Unassembled WGS sequence"/>
</dbReference>
<reference evidence="2" key="1">
    <citation type="submission" date="2023-06" db="EMBL/GenBank/DDBJ databases">
        <title>Survivors Of The Sea: Transcriptome response of Skeletonema marinoi to long-term dormancy.</title>
        <authorList>
            <person name="Pinder M.I.M."/>
            <person name="Kourtchenko O."/>
            <person name="Robertson E.K."/>
            <person name="Larsson T."/>
            <person name="Maumus F."/>
            <person name="Osuna-Cruz C.M."/>
            <person name="Vancaester E."/>
            <person name="Stenow R."/>
            <person name="Vandepoele K."/>
            <person name="Ploug H."/>
            <person name="Bruchert V."/>
            <person name="Godhe A."/>
            <person name="Topel M."/>
        </authorList>
    </citation>
    <scope>NUCLEOTIDE SEQUENCE</scope>
    <source>
        <strain evidence="2">R05AC</strain>
    </source>
</reference>
<sequence>MRSLLLATYAALSSAFVPQQVYRSPTSFLAATSKHVMTGDVDMDAKYCADHFGECSLDEMERIRDALHEERITHVFSNTDGINNPHGLQEDIAHKLLESDLTLQMGLLKDKLATEHMQEDSRAAFGMMNPRSATMNLPVMDGMVDEESSEALMICLTIAGLALLPQIM</sequence>
<dbReference type="AlphaFoldDB" id="A0AAD9DE98"/>